<feature type="transmembrane region" description="Helical" evidence="2">
    <location>
        <begin position="93"/>
        <end position="115"/>
    </location>
</feature>
<keyword evidence="2" id="KW-0472">Membrane</keyword>
<evidence type="ECO:0000313" key="4">
    <source>
        <dbReference type="EMBL" id="PRW62159.1"/>
    </source>
</evidence>
<proteinExistence type="predicted"/>
<dbReference type="InParanoid" id="A0A2T0GST0"/>
<evidence type="ECO:0000256" key="1">
    <source>
        <dbReference type="SAM" id="MobiDB-lite"/>
    </source>
</evidence>
<evidence type="ECO:0000256" key="2">
    <source>
        <dbReference type="SAM" id="Phobius"/>
    </source>
</evidence>
<dbReference type="RefSeq" id="WP_106114936.1">
    <property type="nucleotide sequence ID" value="NZ_PVSR01000040.1"/>
</dbReference>
<dbReference type="InterPro" id="IPR005135">
    <property type="entry name" value="Endo/exonuclease/phosphatase"/>
</dbReference>
<dbReference type="Pfam" id="PF03372">
    <property type="entry name" value="Exo_endo_phos"/>
    <property type="match status" value="1"/>
</dbReference>
<dbReference type="STRING" id="1050202.GCA_000384035_03290"/>
<dbReference type="InterPro" id="IPR036691">
    <property type="entry name" value="Endo/exonu/phosph_ase_sf"/>
</dbReference>
<keyword evidence="4" id="KW-0540">Nuclease</keyword>
<keyword evidence="5" id="KW-1185">Reference proteome</keyword>
<keyword evidence="4" id="KW-0378">Hydrolase</keyword>
<keyword evidence="2" id="KW-1133">Transmembrane helix</keyword>
<protein>
    <submittedName>
        <fullName evidence="4">Endonuclease/exonuclease/phosphatase family protein</fullName>
    </submittedName>
</protein>
<dbReference type="AlphaFoldDB" id="A0A2T0GST0"/>
<dbReference type="Gene3D" id="3.60.10.10">
    <property type="entry name" value="Endonuclease/exonuclease/phosphatase"/>
    <property type="match status" value="1"/>
</dbReference>
<gene>
    <name evidence="4" type="ORF">CEP50_17015</name>
</gene>
<evidence type="ECO:0000313" key="5">
    <source>
        <dbReference type="Proteomes" id="UP000239352"/>
    </source>
</evidence>
<reference evidence="4 5" key="1">
    <citation type="submission" date="2018-03" db="EMBL/GenBank/DDBJ databases">
        <title>Actinopolyspora mortivallis from Sahara, screening for active biomolecules.</title>
        <authorList>
            <person name="Selama O."/>
            <person name="Wellington E.M.H."/>
            <person name="Hacene H."/>
        </authorList>
    </citation>
    <scope>NUCLEOTIDE SEQUENCE [LARGE SCALE GENOMIC DNA]</scope>
    <source>
        <strain evidence="4 5">M5A</strain>
    </source>
</reference>
<feature type="region of interest" description="Disordered" evidence="1">
    <location>
        <begin position="1"/>
        <end position="27"/>
    </location>
</feature>
<feature type="transmembrane region" description="Helical" evidence="2">
    <location>
        <begin position="65"/>
        <end position="86"/>
    </location>
</feature>
<keyword evidence="4" id="KW-0255">Endonuclease</keyword>
<dbReference type="EMBL" id="PVSR01000040">
    <property type="protein sequence ID" value="PRW62159.1"/>
    <property type="molecule type" value="Genomic_DNA"/>
</dbReference>
<dbReference type="GO" id="GO:0004527">
    <property type="term" value="F:exonuclease activity"/>
    <property type="evidence" value="ECO:0007669"/>
    <property type="project" value="UniProtKB-KW"/>
</dbReference>
<name>A0A2T0GST0_ACTMO</name>
<sequence length="362" mass="38715">MGREAAERDRGDPVEEDAEFARRKPARARRRAPGGPVVTVLLVLSAAFLCGVALVRFAGLERGQISSALVAVLPYVTVGGGVLVLLALALRRWLTALVVSLVTAVLAVSVAPRVIADEPTAVRGSSLTVLSANVYFGEADAEQLVRLVRDNDVDVLSMPELDSGMVEKLREAGLFETLPYRVLAPEGGGDGSGIVARYPLRELSLVSDSTMRQPSALVDLPGERDVQYVAAHPVVPVGGDTTTRWKHEITSLPAPTTDRQRPVRILAGDFNATLDHTPLRKLLGRGYSDAAELTGRGLTPTWPELGRPWAPPVTLDHVLVSGDTAVREYRTFTLRGTDHRAVLARLTIPSRTDDPAGGGSHG</sequence>
<keyword evidence="2" id="KW-0812">Transmembrane</keyword>
<comment type="caution">
    <text evidence="4">The sequence shown here is derived from an EMBL/GenBank/DDBJ whole genome shotgun (WGS) entry which is preliminary data.</text>
</comment>
<evidence type="ECO:0000259" key="3">
    <source>
        <dbReference type="Pfam" id="PF03372"/>
    </source>
</evidence>
<accession>A0A2T0GST0</accession>
<dbReference type="GO" id="GO:0004519">
    <property type="term" value="F:endonuclease activity"/>
    <property type="evidence" value="ECO:0007669"/>
    <property type="project" value="UniProtKB-KW"/>
</dbReference>
<dbReference type="Proteomes" id="UP000239352">
    <property type="component" value="Unassembled WGS sequence"/>
</dbReference>
<feature type="compositionally biased region" description="Basic and acidic residues" evidence="1">
    <location>
        <begin position="1"/>
        <end position="13"/>
    </location>
</feature>
<feature type="domain" description="Endonuclease/exonuclease/phosphatase" evidence="3">
    <location>
        <begin position="130"/>
        <end position="339"/>
    </location>
</feature>
<organism evidence="4 5">
    <name type="scientific">Actinopolyspora mortivallis</name>
    <dbReference type="NCBI Taxonomy" id="33906"/>
    <lineage>
        <taxon>Bacteria</taxon>
        <taxon>Bacillati</taxon>
        <taxon>Actinomycetota</taxon>
        <taxon>Actinomycetes</taxon>
        <taxon>Actinopolysporales</taxon>
        <taxon>Actinopolysporaceae</taxon>
        <taxon>Actinopolyspora</taxon>
    </lineage>
</organism>
<feature type="transmembrane region" description="Helical" evidence="2">
    <location>
        <begin position="37"/>
        <end position="59"/>
    </location>
</feature>
<keyword evidence="4" id="KW-0269">Exonuclease</keyword>
<dbReference type="SUPFAM" id="SSF56219">
    <property type="entry name" value="DNase I-like"/>
    <property type="match status" value="1"/>
</dbReference>